<dbReference type="EMBL" id="MCFL01000042">
    <property type="protein sequence ID" value="ORZ32743.1"/>
    <property type="molecule type" value="Genomic_DNA"/>
</dbReference>
<comment type="caution">
    <text evidence="2">The sequence shown here is derived from an EMBL/GenBank/DDBJ whole genome shotgun (WGS) entry which is preliminary data.</text>
</comment>
<sequence length="291" mass="31372">MNPPNDPQGIPMQFQLNRTVLDRADAVVQASAAAAAAATARRAPNRRQTPTGTGATDHDVLSPAAGAITAPQTQAANGSDAADAFMSGLDGGNMSNPLLGGGRFAQTDDPLQRSRQARVFAQDDDSDDDDSDSDSDGSDGLSASGSDTDGSDDDDEGEVEEADGDEHETGHWDELRFTTKDRRVWPKWIGSGPRKPMGFTDGEWAAHMEQRAPENNLLSAEDRARLEKVTAESGVRLQTKANVKTHAEYGLTLLAFQQWAFVEYGIYADLKHETYPSSIVANYISMLLPFR</sequence>
<organism evidence="2 3">
    <name type="scientific">Catenaria anguillulae PL171</name>
    <dbReference type="NCBI Taxonomy" id="765915"/>
    <lineage>
        <taxon>Eukaryota</taxon>
        <taxon>Fungi</taxon>
        <taxon>Fungi incertae sedis</taxon>
        <taxon>Blastocladiomycota</taxon>
        <taxon>Blastocladiomycetes</taxon>
        <taxon>Blastocladiales</taxon>
        <taxon>Catenariaceae</taxon>
        <taxon>Catenaria</taxon>
    </lineage>
</organism>
<proteinExistence type="predicted"/>
<feature type="compositionally biased region" description="Low complexity" evidence="1">
    <location>
        <begin position="37"/>
        <end position="50"/>
    </location>
</feature>
<accession>A0A1Y2HGC4</accession>
<keyword evidence="3" id="KW-1185">Reference proteome</keyword>
<evidence type="ECO:0000313" key="2">
    <source>
        <dbReference type="EMBL" id="ORZ32743.1"/>
    </source>
</evidence>
<evidence type="ECO:0000256" key="1">
    <source>
        <dbReference type="SAM" id="MobiDB-lite"/>
    </source>
</evidence>
<feature type="region of interest" description="Disordered" evidence="1">
    <location>
        <begin position="120"/>
        <end position="174"/>
    </location>
</feature>
<protein>
    <submittedName>
        <fullName evidence="2">Uncharacterized protein</fullName>
    </submittedName>
</protein>
<dbReference type="Proteomes" id="UP000193411">
    <property type="component" value="Unassembled WGS sequence"/>
</dbReference>
<gene>
    <name evidence="2" type="ORF">BCR44DRAFT_77466</name>
</gene>
<name>A0A1Y2HGC4_9FUNG</name>
<feature type="non-terminal residue" evidence="2">
    <location>
        <position position="291"/>
    </location>
</feature>
<feature type="compositionally biased region" description="Acidic residues" evidence="1">
    <location>
        <begin position="149"/>
        <end position="166"/>
    </location>
</feature>
<feature type="compositionally biased region" description="Acidic residues" evidence="1">
    <location>
        <begin position="122"/>
        <end position="137"/>
    </location>
</feature>
<reference evidence="2 3" key="1">
    <citation type="submission" date="2016-07" db="EMBL/GenBank/DDBJ databases">
        <title>Pervasive Adenine N6-methylation of Active Genes in Fungi.</title>
        <authorList>
            <consortium name="DOE Joint Genome Institute"/>
            <person name="Mondo S.J."/>
            <person name="Dannebaum R.O."/>
            <person name="Kuo R.C."/>
            <person name="Labutti K."/>
            <person name="Haridas S."/>
            <person name="Kuo A."/>
            <person name="Salamov A."/>
            <person name="Ahrendt S.R."/>
            <person name="Lipzen A."/>
            <person name="Sullivan W."/>
            <person name="Andreopoulos W.B."/>
            <person name="Clum A."/>
            <person name="Lindquist E."/>
            <person name="Daum C."/>
            <person name="Ramamoorthy G.K."/>
            <person name="Gryganskyi A."/>
            <person name="Culley D."/>
            <person name="Magnuson J.K."/>
            <person name="James T.Y."/>
            <person name="O'Malley M.A."/>
            <person name="Stajich J.E."/>
            <person name="Spatafora J.W."/>
            <person name="Visel A."/>
            <person name="Grigoriev I.V."/>
        </authorList>
    </citation>
    <scope>NUCLEOTIDE SEQUENCE [LARGE SCALE GENOMIC DNA]</scope>
    <source>
        <strain evidence="2 3">PL171</strain>
    </source>
</reference>
<dbReference type="AlphaFoldDB" id="A0A1Y2HGC4"/>
<feature type="region of interest" description="Disordered" evidence="1">
    <location>
        <begin position="37"/>
        <end position="83"/>
    </location>
</feature>
<feature type="compositionally biased region" description="Low complexity" evidence="1">
    <location>
        <begin position="138"/>
        <end position="148"/>
    </location>
</feature>
<evidence type="ECO:0000313" key="3">
    <source>
        <dbReference type="Proteomes" id="UP000193411"/>
    </source>
</evidence>